<protein>
    <submittedName>
        <fullName evidence="3">Aminobenzoyl-glutamate transport protein</fullName>
    </submittedName>
</protein>
<gene>
    <name evidence="3" type="ORF">J2S00_003355</name>
</gene>
<evidence type="ECO:0000256" key="2">
    <source>
        <dbReference type="SAM" id="SignalP"/>
    </source>
</evidence>
<name>A0ABU0CX44_9BACI</name>
<feature type="transmembrane region" description="Helical" evidence="1">
    <location>
        <begin position="151"/>
        <end position="171"/>
    </location>
</feature>
<feature type="transmembrane region" description="Helical" evidence="1">
    <location>
        <begin position="232"/>
        <end position="249"/>
    </location>
</feature>
<feature type="transmembrane region" description="Helical" evidence="1">
    <location>
        <begin position="409"/>
        <end position="430"/>
    </location>
</feature>
<sequence>MFVIIALIILVASALAAMTNVSAINPSTGENIEAVNLLSGEGLVQILTEMVSNFANFPPLGLVLVVMIGVGLAEATELIQALMRRALSSTPPKFVIPAIIFIGMLGNMAGDAAFIVLPPIAAMLLMGLGLNPLAGLIVAYASVAGGFAANLIVNMLDVLVAGFTEVGAQIMDPNYAANPAMNWYFLIVSFLVLVIVATIVTNKFTIPRLGKYDGKVEQMEELTDDEKRGLRWAGWSALIYVAILLVLTLPSNGILRNPETGSLVSGSPLMTGLVPIIMFLFFIPALFYGLGAKTIKNDKDVATMLGKAMVTMGPYIILAFVAAQMIAYFNWSNLGPIIAIKGAEFLQSVGLTGIGLLVGFVLISALINLLVANSSAKWAILAPVFIPMFMILGYDPAFTQMAYRIGDSITNPITPMLPYFAILLSFAKVYQSKIGIGTLMSALLPYSIFFAMAWIILLVIWFFLGLPLGPDGPIFLPS</sequence>
<feature type="transmembrane region" description="Helical" evidence="1">
    <location>
        <begin position="378"/>
        <end position="397"/>
    </location>
</feature>
<evidence type="ECO:0000313" key="4">
    <source>
        <dbReference type="Proteomes" id="UP001232445"/>
    </source>
</evidence>
<accession>A0ABU0CX44</accession>
<keyword evidence="4" id="KW-1185">Reference proteome</keyword>
<feature type="transmembrane region" description="Helical" evidence="1">
    <location>
        <begin position="351"/>
        <end position="371"/>
    </location>
</feature>
<reference evidence="3 4" key="1">
    <citation type="submission" date="2023-07" db="EMBL/GenBank/DDBJ databases">
        <title>Genomic Encyclopedia of Type Strains, Phase IV (KMG-IV): sequencing the most valuable type-strain genomes for metagenomic binning, comparative biology and taxonomic classification.</title>
        <authorList>
            <person name="Goeker M."/>
        </authorList>
    </citation>
    <scope>NUCLEOTIDE SEQUENCE [LARGE SCALE GENOMIC DNA]</scope>
    <source>
        <strain evidence="3 4">DSM 17740</strain>
    </source>
</reference>
<keyword evidence="1" id="KW-0812">Transmembrane</keyword>
<feature type="transmembrane region" description="Helical" evidence="1">
    <location>
        <begin position="312"/>
        <end position="331"/>
    </location>
</feature>
<proteinExistence type="predicted"/>
<feature type="signal peptide" evidence="2">
    <location>
        <begin position="1"/>
        <end position="16"/>
    </location>
</feature>
<dbReference type="PANTHER" id="PTHR30282">
    <property type="entry name" value="P-AMINOBENZOYL GLUTAMATE TRANSPORTER"/>
    <property type="match status" value="1"/>
</dbReference>
<keyword evidence="1" id="KW-1133">Transmembrane helix</keyword>
<dbReference type="EMBL" id="JAUSUQ010000015">
    <property type="protein sequence ID" value="MDQ0340531.1"/>
    <property type="molecule type" value="Genomic_DNA"/>
</dbReference>
<feature type="transmembrane region" description="Helical" evidence="1">
    <location>
        <begin position="60"/>
        <end position="82"/>
    </location>
</feature>
<feature type="transmembrane region" description="Helical" evidence="1">
    <location>
        <begin position="183"/>
        <end position="201"/>
    </location>
</feature>
<feature type="transmembrane region" description="Helical" evidence="1">
    <location>
        <begin position="94"/>
        <end position="117"/>
    </location>
</feature>
<dbReference type="Pfam" id="PF03806">
    <property type="entry name" value="ABG_transport"/>
    <property type="match status" value="1"/>
</dbReference>
<dbReference type="PANTHER" id="PTHR30282:SF0">
    <property type="entry name" value="P-AMINOBENZOYL-GLUTAMATE TRANSPORT PROTEIN"/>
    <property type="match status" value="1"/>
</dbReference>
<comment type="caution">
    <text evidence="3">The sequence shown here is derived from an EMBL/GenBank/DDBJ whole genome shotgun (WGS) entry which is preliminary data.</text>
</comment>
<evidence type="ECO:0000256" key="1">
    <source>
        <dbReference type="SAM" id="Phobius"/>
    </source>
</evidence>
<feature type="transmembrane region" description="Helical" evidence="1">
    <location>
        <begin position="123"/>
        <end position="144"/>
    </location>
</feature>
<feature type="transmembrane region" description="Helical" evidence="1">
    <location>
        <begin position="269"/>
        <end position="291"/>
    </location>
</feature>
<organism evidence="3 4">
    <name type="scientific">Caldalkalibacillus uzonensis</name>
    <dbReference type="NCBI Taxonomy" id="353224"/>
    <lineage>
        <taxon>Bacteria</taxon>
        <taxon>Bacillati</taxon>
        <taxon>Bacillota</taxon>
        <taxon>Bacilli</taxon>
        <taxon>Bacillales</taxon>
        <taxon>Bacillaceae</taxon>
        <taxon>Caldalkalibacillus</taxon>
    </lineage>
</organism>
<feature type="chain" id="PRO_5045330596" evidence="2">
    <location>
        <begin position="17"/>
        <end position="478"/>
    </location>
</feature>
<evidence type="ECO:0000313" key="3">
    <source>
        <dbReference type="EMBL" id="MDQ0340531.1"/>
    </source>
</evidence>
<keyword evidence="2" id="KW-0732">Signal</keyword>
<keyword evidence="1" id="KW-0472">Membrane</keyword>
<feature type="transmembrane region" description="Helical" evidence="1">
    <location>
        <begin position="442"/>
        <end position="464"/>
    </location>
</feature>
<dbReference type="InterPro" id="IPR004697">
    <property type="entry name" value="AbgT"/>
</dbReference>
<dbReference type="Proteomes" id="UP001232445">
    <property type="component" value="Unassembled WGS sequence"/>
</dbReference>